<accession>A0A4S8KVA7</accession>
<sequence length="560" mass="64277">IGMPIIIRQNHATELCITNGQEGTVYGWQAATGPEGQSVLDTLFVKLTKPPKTIEISGLPENVIPLSRSSQTTTCMLPNDSTLTIKREQVMILPNFAMTDYVAQGKTRSENIIHCAHLKNHHAYYTAFSRSSNADGIILLDDIDVRKIQKGISGFLRQEFRELMLLDELTELRYNHMLDPKVNGETRNQLLRSYQKIKGNNYNPAWLPHALSSQCEKDSKFTALAESSHWQLVGQKSTVRSNNIGEINPETNVTITLPDKKKQKVDRSGTPRIRVVVMCGIMWDPHNWSCPYDTLLTLVYNLWQEDIAKWSPILRSLTPLSNELIDHFVLFTQQLQTLEQARDIIRRHLYMLDPGSFPYGQMGGHIDLLAHHLFGSITYSSTNLFCRQCNTLSNYSVDRYLRHEINPVMDIYPDSKWSSQFTRPYYVQDWINNYMMHLIQDECPQCRSTLYHHIQITLDHIPPLLYFNIYDSGMNISQKLFLQSDGDIARYTLKAITYSGNYHFSCRLIDAEGAIFYHDGITCGATVQNEQQNVNSISDWFFKTADNGRKIMIGALYTRE</sequence>
<reference evidence="1 2" key="1">
    <citation type="journal article" date="2019" name="Nat. Ecol. Evol.">
        <title>Megaphylogeny resolves global patterns of mushroom evolution.</title>
        <authorList>
            <person name="Varga T."/>
            <person name="Krizsan K."/>
            <person name="Foldi C."/>
            <person name="Dima B."/>
            <person name="Sanchez-Garcia M."/>
            <person name="Sanchez-Ramirez S."/>
            <person name="Szollosi G.J."/>
            <person name="Szarkandi J.G."/>
            <person name="Papp V."/>
            <person name="Albert L."/>
            <person name="Andreopoulos W."/>
            <person name="Angelini C."/>
            <person name="Antonin V."/>
            <person name="Barry K.W."/>
            <person name="Bougher N.L."/>
            <person name="Buchanan P."/>
            <person name="Buyck B."/>
            <person name="Bense V."/>
            <person name="Catcheside P."/>
            <person name="Chovatia M."/>
            <person name="Cooper J."/>
            <person name="Damon W."/>
            <person name="Desjardin D."/>
            <person name="Finy P."/>
            <person name="Geml J."/>
            <person name="Haridas S."/>
            <person name="Hughes K."/>
            <person name="Justo A."/>
            <person name="Karasinski D."/>
            <person name="Kautmanova I."/>
            <person name="Kiss B."/>
            <person name="Kocsube S."/>
            <person name="Kotiranta H."/>
            <person name="LaButti K.M."/>
            <person name="Lechner B.E."/>
            <person name="Liimatainen K."/>
            <person name="Lipzen A."/>
            <person name="Lukacs Z."/>
            <person name="Mihaltcheva S."/>
            <person name="Morgado L.N."/>
            <person name="Niskanen T."/>
            <person name="Noordeloos M.E."/>
            <person name="Ohm R.A."/>
            <person name="Ortiz-Santana B."/>
            <person name="Ovrebo C."/>
            <person name="Racz N."/>
            <person name="Riley R."/>
            <person name="Savchenko A."/>
            <person name="Shiryaev A."/>
            <person name="Soop K."/>
            <person name="Spirin V."/>
            <person name="Szebenyi C."/>
            <person name="Tomsovsky M."/>
            <person name="Tulloss R.E."/>
            <person name="Uehling J."/>
            <person name="Grigoriev I.V."/>
            <person name="Vagvolgyi C."/>
            <person name="Papp T."/>
            <person name="Martin F.M."/>
            <person name="Miettinen O."/>
            <person name="Hibbett D.S."/>
            <person name="Nagy L.G."/>
        </authorList>
    </citation>
    <scope>NUCLEOTIDE SEQUENCE [LARGE SCALE GENOMIC DNA]</scope>
    <source>
        <strain evidence="1 2">CBS 962.96</strain>
    </source>
</reference>
<dbReference type="Proteomes" id="UP000297245">
    <property type="component" value="Unassembled WGS sequence"/>
</dbReference>
<evidence type="ECO:0000313" key="1">
    <source>
        <dbReference type="EMBL" id="THU79852.1"/>
    </source>
</evidence>
<keyword evidence="2" id="KW-1185">Reference proteome</keyword>
<dbReference type="AlphaFoldDB" id="A0A4S8KVA7"/>
<organism evidence="1 2">
    <name type="scientific">Dendrothele bispora (strain CBS 962.96)</name>
    <dbReference type="NCBI Taxonomy" id="1314807"/>
    <lineage>
        <taxon>Eukaryota</taxon>
        <taxon>Fungi</taxon>
        <taxon>Dikarya</taxon>
        <taxon>Basidiomycota</taxon>
        <taxon>Agaricomycotina</taxon>
        <taxon>Agaricomycetes</taxon>
        <taxon>Agaricomycetidae</taxon>
        <taxon>Agaricales</taxon>
        <taxon>Agaricales incertae sedis</taxon>
        <taxon>Dendrothele</taxon>
    </lineage>
</organism>
<name>A0A4S8KVA7_DENBC</name>
<protein>
    <submittedName>
        <fullName evidence="1">Uncharacterized protein</fullName>
    </submittedName>
</protein>
<feature type="non-terminal residue" evidence="1">
    <location>
        <position position="1"/>
    </location>
</feature>
<gene>
    <name evidence="1" type="ORF">K435DRAFT_696901</name>
</gene>
<dbReference type="OrthoDB" id="3247165at2759"/>
<dbReference type="EMBL" id="ML179967">
    <property type="protein sequence ID" value="THU79852.1"/>
    <property type="molecule type" value="Genomic_DNA"/>
</dbReference>
<proteinExistence type="predicted"/>
<evidence type="ECO:0000313" key="2">
    <source>
        <dbReference type="Proteomes" id="UP000297245"/>
    </source>
</evidence>